<protein>
    <submittedName>
        <fullName evidence="3">Unannotated protein</fullName>
    </submittedName>
</protein>
<dbReference type="InterPro" id="IPR013078">
    <property type="entry name" value="His_Pase_superF_clade-1"/>
</dbReference>
<evidence type="ECO:0000256" key="2">
    <source>
        <dbReference type="SAM" id="MobiDB-lite"/>
    </source>
</evidence>
<dbReference type="EMBL" id="CAEZWL010000011">
    <property type="protein sequence ID" value="CAB4652854.1"/>
    <property type="molecule type" value="Genomic_DNA"/>
</dbReference>
<dbReference type="PANTHER" id="PTHR46517">
    <property type="entry name" value="FRUCTOSE-2,6-BISPHOSPHATASE TIGAR"/>
    <property type="match status" value="1"/>
</dbReference>
<feature type="compositionally biased region" description="Polar residues" evidence="2">
    <location>
        <begin position="217"/>
        <end position="240"/>
    </location>
</feature>
<name>A0A6J6KX83_9ZZZZ</name>
<dbReference type="GO" id="GO:0004331">
    <property type="term" value="F:fructose-2,6-bisphosphate 2-phosphatase activity"/>
    <property type="evidence" value="ECO:0007669"/>
    <property type="project" value="TreeGrafter"/>
</dbReference>
<dbReference type="SUPFAM" id="SSF53254">
    <property type="entry name" value="Phosphoglycerate mutase-like"/>
    <property type="match status" value="1"/>
</dbReference>
<dbReference type="Pfam" id="PF00300">
    <property type="entry name" value="His_Phos_1"/>
    <property type="match status" value="1"/>
</dbReference>
<dbReference type="NCBIfam" id="TIGR03848">
    <property type="entry name" value="MSMEG_4193"/>
    <property type="match status" value="1"/>
</dbReference>
<evidence type="ECO:0000313" key="3">
    <source>
        <dbReference type="EMBL" id="CAB4652854.1"/>
    </source>
</evidence>
<keyword evidence="1" id="KW-0378">Hydrolase</keyword>
<dbReference type="GO" id="GO:0043456">
    <property type="term" value="P:regulation of pentose-phosphate shunt"/>
    <property type="evidence" value="ECO:0007669"/>
    <property type="project" value="TreeGrafter"/>
</dbReference>
<organism evidence="3">
    <name type="scientific">freshwater metagenome</name>
    <dbReference type="NCBI Taxonomy" id="449393"/>
    <lineage>
        <taxon>unclassified sequences</taxon>
        <taxon>metagenomes</taxon>
        <taxon>ecological metagenomes</taxon>
    </lineage>
</organism>
<dbReference type="GO" id="GO:0045820">
    <property type="term" value="P:negative regulation of glycolytic process"/>
    <property type="evidence" value="ECO:0007669"/>
    <property type="project" value="TreeGrafter"/>
</dbReference>
<proteinExistence type="predicted"/>
<dbReference type="Gene3D" id="3.40.50.1240">
    <property type="entry name" value="Phosphoglycerate mutase-like"/>
    <property type="match status" value="1"/>
</dbReference>
<sequence>MSRIVLLRHAHSTANLKNILAGRTPGVGLSARGEKQAEKLITRIGPTRFDVIAVSPIARCSQTIAPWLSLHGKEKELMIEDGLSEVDYGDWSGKSLATLRRQKLWKVVQDHPSQMIFPNGESLLEMQTRAIASFYRVEKVKGKNARLIVSHGDVIKAIVAHVLGMHLDQFQRLVIDPASITIIDTDNGVSRLVTFNDQNGSLTNEVSTATAVGGSTGNQKSGNQKSGNQKSGNQKSGNQR</sequence>
<dbReference type="AlphaFoldDB" id="A0A6J6KX83"/>
<dbReference type="InterPro" id="IPR051695">
    <property type="entry name" value="Phosphoglycerate_Mutase"/>
</dbReference>
<dbReference type="SMART" id="SM00855">
    <property type="entry name" value="PGAM"/>
    <property type="match status" value="1"/>
</dbReference>
<reference evidence="3" key="1">
    <citation type="submission" date="2020-05" db="EMBL/GenBank/DDBJ databases">
        <authorList>
            <person name="Chiriac C."/>
            <person name="Salcher M."/>
            <person name="Ghai R."/>
            <person name="Kavagutti S V."/>
        </authorList>
    </citation>
    <scope>NUCLEOTIDE SEQUENCE</scope>
</reference>
<feature type="region of interest" description="Disordered" evidence="2">
    <location>
        <begin position="207"/>
        <end position="240"/>
    </location>
</feature>
<evidence type="ECO:0000256" key="1">
    <source>
        <dbReference type="ARBA" id="ARBA00022801"/>
    </source>
</evidence>
<dbReference type="GO" id="GO:0005829">
    <property type="term" value="C:cytosol"/>
    <property type="evidence" value="ECO:0007669"/>
    <property type="project" value="TreeGrafter"/>
</dbReference>
<dbReference type="InterPro" id="IPR029033">
    <property type="entry name" value="His_PPase_superfam"/>
</dbReference>
<accession>A0A6J6KX83</accession>
<dbReference type="InterPro" id="IPR022492">
    <property type="entry name" value="Phosphomutase_MSMEG4193_put"/>
</dbReference>
<dbReference type="CDD" id="cd07067">
    <property type="entry name" value="HP_PGM_like"/>
    <property type="match status" value="1"/>
</dbReference>
<dbReference type="PANTHER" id="PTHR46517:SF1">
    <property type="entry name" value="FRUCTOSE-2,6-BISPHOSPHATASE TIGAR"/>
    <property type="match status" value="1"/>
</dbReference>
<gene>
    <name evidence="3" type="ORF">UFOPK2243_00615</name>
</gene>